<dbReference type="EMBL" id="JBGBPQ010000007">
    <property type="protein sequence ID" value="KAL1521816.1"/>
    <property type="molecule type" value="Genomic_DNA"/>
</dbReference>
<keyword evidence="3" id="KW-1185">Reference proteome</keyword>
<sequence length="286" mass="30168">MIVLFLPSTARAMLGLMFRRPFLLAAGGACASLMTAAPLCAAQEKPKAVVVVGVSNAPGLGYAIAKRFAQGGMNVGIVGRQKERLEECKAAILKEVPGAQVVCSAADATDPAQCARAFSELAAANGAADALVYNMASRPMPTVAVADLDPERLKRDWATGPYAALLCAQQVLPAMREAGSGSILITGASASLRGNAKFGSFSVAKSGLRVLAQSLAKEVAPEGIHVAHVIIDAMVDMPMLTKFVPDAPPGKLLDTDAAAEVYWNLYQQQKRCYTFEVDVRPYLSQW</sequence>
<dbReference type="InterPro" id="IPR002347">
    <property type="entry name" value="SDR_fam"/>
</dbReference>
<dbReference type="Gene3D" id="3.40.50.720">
    <property type="entry name" value="NAD(P)-binding Rossmann-like Domain"/>
    <property type="match status" value="1"/>
</dbReference>
<feature type="signal peptide" evidence="1">
    <location>
        <begin position="1"/>
        <end position="25"/>
    </location>
</feature>
<dbReference type="PRINTS" id="PR00081">
    <property type="entry name" value="GDHRDH"/>
</dbReference>
<keyword evidence="1" id="KW-0732">Signal</keyword>
<gene>
    <name evidence="2" type="ORF">AB1Y20_021467</name>
</gene>
<evidence type="ECO:0000313" key="3">
    <source>
        <dbReference type="Proteomes" id="UP001515480"/>
    </source>
</evidence>
<dbReference type="SUPFAM" id="SSF51735">
    <property type="entry name" value="NAD(P)-binding Rossmann-fold domains"/>
    <property type="match status" value="1"/>
</dbReference>
<evidence type="ECO:0000313" key="2">
    <source>
        <dbReference type="EMBL" id="KAL1521816.1"/>
    </source>
</evidence>
<dbReference type="Pfam" id="PF00106">
    <property type="entry name" value="adh_short"/>
    <property type="match status" value="1"/>
</dbReference>
<accession>A0AB34JK76</accession>
<proteinExistence type="predicted"/>
<comment type="caution">
    <text evidence="2">The sequence shown here is derived from an EMBL/GenBank/DDBJ whole genome shotgun (WGS) entry which is preliminary data.</text>
</comment>
<evidence type="ECO:0000256" key="1">
    <source>
        <dbReference type="SAM" id="SignalP"/>
    </source>
</evidence>
<dbReference type="PANTHER" id="PTHR43431:SF7">
    <property type="entry name" value="OXIDOREDUCTASE, SHORT CHAIN DEHYDROGENASE_REDUCTASE FAMILY (AFU_ORTHOLOGUE AFUA_5G14000)"/>
    <property type="match status" value="1"/>
</dbReference>
<feature type="chain" id="PRO_5044248302" evidence="1">
    <location>
        <begin position="26"/>
        <end position="286"/>
    </location>
</feature>
<dbReference type="PANTHER" id="PTHR43431">
    <property type="entry name" value="OXIDOREDUCTASE, SHORT CHAIN DEHYDROGENASE/REDUCTASE FAMILY (AFU_ORTHOLOGUE AFUA_5G14000)"/>
    <property type="match status" value="1"/>
</dbReference>
<organism evidence="2 3">
    <name type="scientific">Prymnesium parvum</name>
    <name type="common">Toxic golden alga</name>
    <dbReference type="NCBI Taxonomy" id="97485"/>
    <lineage>
        <taxon>Eukaryota</taxon>
        <taxon>Haptista</taxon>
        <taxon>Haptophyta</taxon>
        <taxon>Prymnesiophyceae</taxon>
        <taxon>Prymnesiales</taxon>
        <taxon>Prymnesiaceae</taxon>
        <taxon>Prymnesium</taxon>
    </lineage>
</organism>
<name>A0AB34JK76_PRYPA</name>
<protein>
    <submittedName>
        <fullName evidence="2">Uncharacterized protein</fullName>
    </submittedName>
</protein>
<dbReference type="Proteomes" id="UP001515480">
    <property type="component" value="Unassembled WGS sequence"/>
</dbReference>
<reference evidence="2 3" key="1">
    <citation type="journal article" date="2024" name="Science">
        <title>Giant polyketide synthase enzymes in the biosynthesis of giant marine polyether toxins.</title>
        <authorList>
            <person name="Fallon T.R."/>
            <person name="Shende V.V."/>
            <person name="Wierzbicki I.H."/>
            <person name="Pendleton A.L."/>
            <person name="Watervoot N.F."/>
            <person name="Auber R.P."/>
            <person name="Gonzalez D.J."/>
            <person name="Wisecaver J.H."/>
            <person name="Moore B.S."/>
        </authorList>
    </citation>
    <scope>NUCLEOTIDE SEQUENCE [LARGE SCALE GENOMIC DNA]</scope>
    <source>
        <strain evidence="2 3">12B1</strain>
    </source>
</reference>
<dbReference type="InterPro" id="IPR036291">
    <property type="entry name" value="NAD(P)-bd_dom_sf"/>
</dbReference>
<dbReference type="AlphaFoldDB" id="A0AB34JK76"/>